<protein>
    <submittedName>
        <fullName evidence="1">Carbamoyl phosphate synthase large subunit</fullName>
    </submittedName>
</protein>
<evidence type="ECO:0000313" key="1">
    <source>
        <dbReference type="EMBL" id="PHV71855.1"/>
    </source>
</evidence>
<reference evidence="1" key="1">
    <citation type="submission" date="2017-10" db="EMBL/GenBank/DDBJ databases">
        <title>Genome sequence of cellulolytic Lachnospiraceae bacterium XHS1971 isolated from hotspring sediment.</title>
        <authorList>
            <person name="Vasudevan G."/>
            <person name="Joshi A.J."/>
            <person name="Hivarkar S."/>
            <person name="Lanjekar V.B."/>
            <person name="Dhakephalkar P.K."/>
            <person name="Dagar S."/>
        </authorList>
    </citation>
    <scope>NUCLEOTIDE SEQUENCE</scope>
    <source>
        <strain evidence="1">XHS1971</strain>
    </source>
</reference>
<gene>
    <name evidence="1" type="ORF">CS063_04685</name>
</gene>
<dbReference type="Proteomes" id="UP000224460">
    <property type="component" value="Unassembled WGS sequence"/>
</dbReference>
<evidence type="ECO:0000313" key="2">
    <source>
        <dbReference type="Proteomes" id="UP000224460"/>
    </source>
</evidence>
<dbReference type="EMBL" id="PEDL01000002">
    <property type="protein sequence ID" value="PHV71855.1"/>
    <property type="molecule type" value="Genomic_DNA"/>
</dbReference>
<accession>A0AC61DG36</accession>
<keyword evidence="2" id="KW-1185">Reference proteome</keyword>
<organism evidence="1 2">
    <name type="scientific">Sporanaerobium hydrogeniformans</name>
    <dbReference type="NCBI Taxonomy" id="3072179"/>
    <lineage>
        <taxon>Bacteria</taxon>
        <taxon>Bacillati</taxon>
        <taxon>Bacillota</taxon>
        <taxon>Clostridia</taxon>
        <taxon>Lachnospirales</taxon>
        <taxon>Lachnospiraceae</taxon>
        <taxon>Sporanaerobium</taxon>
    </lineage>
</organism>
<comment type="caution">
    <text evidence="1">The sequence shown here is derived from an EMBL/GenBank/DDBJ whole genome shotgun (WGS) entry which is preliminary data.</text>
</comment>
<name>A0AC61DG36_9FIRM</name>
<sequence>MPKDCSIKKVLVIGSGPIVIGQAAEFDYSGTQACQAIREEGIEVVLVNSNPATIMTDEEIADKIYIEPLTLEFLEKVIAKERPDSILAGVGGQTALNLAVELNDKGILEKYNVRVIGTQISAIKEGEDRELFRALMKRINQPCIESEIVETVEAAVAFSRKIGYPVVVRPAYTLGGTGGGIAETEEELREICASGLHLSRVHQVLIEKCIKGWKEIEYEVMRDNYGTAITVCNMENIDPVGIHTGDSIVVAPSQTLSDREYQMLRRASLDIISACDIRGGCNVQLALHPESFEYAVIEINPRVSRSSALASKATGYPIARVSAKIALGYGLDEIPNTVTGKTYACFEPTLDYVVCKIPKWPFDKFYTAKRTLGTKMMATGEIMSIGNNFESAFLKGLRSLEIGKFSFKHKKLEECSLDELKEKVITADDERIFALAEMLRRHYRKEQVCKITGMDIFFVEKFRWIVEQEELLSEMNFDELTPKFLRKLKKRGFSDKAIADLIGVSEEDIRDIRFKWNIVPVYKMVDTCGGEFEAESPYYYSTYDEVDEVEVSDKEKVMVIGSGPIRIGQGIEFDYCSVHAIMALKKKGIETIIVNNNPETVSTDFNTSDKLYFEPLTDEDFYHIYLKEKPMGVILQFGGQTAIKLAKFCEKMNIPVLGTHPKHMDEAEDREKFDEILEKLHIKRPKGKAIWSVEEGLKVAEELEYPVLVRPSYVLGGQGMEITYEAHQLERYLINAFERDPENPVLIDRYLMGREIEVDALSDGENILIPGIMEHLERAGIHSGDSTTLYPSVNIPEHIKEKIITCTQMLAKELKVLGMINIQYIEYKNDLYIIEVNPRSSRTVPYISKVTGVPIIDLAVEAMLGKKITDLGYGTGLYPEPKDFYAVKVPVFSTEKLPRVEVSLGPEMKSTGEVLGVGTTVEEALYKGFIAAGKSLPMQGGTIFATVQKYDQDEFAVIAKRFASMGYKFVATEGTAKKLQENGIEARVVEKLSPVKGHKFVEETDEIFKLLRSGEIDLVVNTPTKGNDSKRDGFKIRRLAIEASIQILTSLDTVRALADIVSKQMTTEQTDIYDMGVSRHE</sequence>
<proteinExistence type="predicted"/>